<protein>
    <recommendedName>
        <fullName evidence="3">DUF695 domain-containing protein</fullName>
    </recommendedName>
</protein>
<accession>A0ABP6Q0V3</accession>
<organism evidence="1 2">
    <name type="scientific">Actinocorallia longicatena</name>
    <dbReference type="NCBI Taxonomy" id="111803"/>
    <lineage>
        <taxon>Bacteria</taxon>
        <taxon>Bacillati</taxon>
        <taxon>Actinomycetota</taxon>
        <taxon>Actinomycetes</taxon>
        <taxon>Streptosporangiales</taxon>
        <taxon>Thermomonosporaceae</taxon>
        <taxon>Actinocorallia</taxon>
    </lineage>
</organism>
<gene>
    <name evidence="1" type="ORF">GCM10010468_08850</name>
</gene>
<comment type="caution">
    <text evidence="1">The sequence shown here is derived from an EMBL/GenBank/DDBJ whole genome shotgun (WGS) entry which is preliminary data.</text>
</comment>
<evidence type="ECO:0000313" key="1">
    <source>
        <dbReference type="EMBL" id="GAA3197610.1"/>
    </source>
</evidence>
<evidence type="ECO:0000313" key="2">
    <source>
        <dbReference type="Proteomes" id="UP001501237"/>
    </source>
</evidence>
<evidence type="ECO:0008006" key="3">
    <source>
        <dbReference type="Google" id="ProtNLM"/>
    </source>
</evidence>
<reference evidence="2" key="1">
    <citation type="journal article" date="2019" name="Int. J. Syst. Evol. Microbiol.">
        <title>The Global Catalogue of Microorganisms (GCM) 10K type strain sequencing project: providing services to taxonomists for standard genome sequencing and annotation.</title>
        <authorList>
            <consortium name="The Broad Institute Genomics Platform"/>
            <consortium name="The Broad Institute Genome Sequencing Center for Infectious Disease"/>
            <person name="Wu L."/>
            <person name="Ma J."/>
        </authorList>
    </citation>
    <scope>NUCLEOTIDE SEQUENCE [LARGE SCALE GENOMIC DNA]</scope>
    <source>
        <strain evidence="2">JCM 9377</strain>
    </source>
</reference>
<proteinExistence type="predicted"/>
<dbReference type="EMBL" id="BAAAUV010000002">
    <property type="protein sequence ID" value="GAA3197610.1"/>
    <property type="molecule type" value="Genomic_DNA"/>
</dbReference>
<sequence>MNGDMGIFKRRDTSPAGAAISEFWEQWPQLRERIEASDDALDTELHEAISRLIHKIHPDLLWEIDAQKPSFTVTGGGIAELRGIAERWRKAAPRRQEWAFYGARQGDPEMLDQKLSLADHEFDLTYVKLGMRVDRQRSRIHISAYHPDFLFVDEQTQLQVAFHVLDWSLGEDDVARWIGEVTIAIEPPIDALPPNLLASVVEQVAEPFKEGAWLTGEGRTPRGHPARIAVKYPLHRQDFPLCDTHISLTLPYASSNPDRLPVEPSSSALKAVQGQLEELGAQAVLALTETGDGIRVFHLYADAESPAVALLDQLAASWPEGRAKVEAVPDPGWRAIAPYQP</sequence>
<name>A0ABP6Q0V3_9ACTN</name>
<dbReference type="Proteomes" id="UP001501237">
    <property type="component" value="Unassembled WGS sequence"/>
</dbReference>
<keyword evidence="2" id="KW-1185">Reference proteome</keyword>
<dbReference type="RefSeq" id="WP_344822392.1">
    <property type="nucleotide sequence ID" value="NZ_BAAAUV010000002.1"/>
</dbReference>